<reference evidence="3" key="2">
    <citation type="submission" date="2025-08" db="UniProtKB">
        <authorList>
            <consortium name="RefSeq"/>
        </authorList>
    </citation>
    <scope>IDENTIFICATION</scope>
</reference>
<dbReference type="Pfam" id="PF13456">
    <property type="entry name" value="RVT_3"/>
    <property type="match status" value="1"/>
</dbReference>
<dbReference type="GeneID" id="108661583"/>
<dbReference type="InterPro" id="IPR036397">
    <property type="entry name" value="RNaseH_sf"/>
</dbReference>
<dbReference type="Proteomes" id="UP000694886">
    <property type="component" value="Chromosome 4"/>
</dbReference>
<protein>
    <submittedName>
        <fullName evidence="3">Uncharacterized protein LOC108661583</fullName>
    </submittedName>
</protein>
<accession>A0AB32W3J8</accession>
<gene>
    <name evidence="3" type="primary">LOC108661583</name>
</gene>
<dbReference type="PANTHER" id="PTHR33033:SF121">
    <property type="entry name" value="POLYNUCLEOTIDYL TRANSFERASE, RIBONUCLEASE H-LIKE SUPERFAMILY PROTEIN"/>
    <property type="match status" value="1"/>
</dbReference>
<dbReference type="RefSeq" id="XP_017974508.1">
    <property type="nucleotide sequence ID" value="XM_018119019.1"/>
</dbReference>
<dbReference type="InterPro" id="IPR002156">
    <property type="entry name" value="RNaseH_domain"/>
</dbReference>
<name>A0AB32W3J8_THECC</name>
<evidence type="ECO:0000313" key="2">
    <source>
        <dbReference type="Proteomes" id="UP000694886"/>
    </source>
</evidence>
<reference evidence="2" key="1">
    <citation type="journal article" date="1997" name="Nucleic Acids Res.">
        <title>tRNAscan-SE: a program for improved detection of transfer RNA genes in genomic sequence.</title>
        <authorList>
            <person name="Lowe T.M."/>
            <person name="Eddy S.R."/>
        </authorList>
    </citation>
    <scope>NUCLEOTIDE SEQUENCE [LARGE SCALE GENOMIC DNA]</scope>
    <source>
        <strain evidence="2">r\B97-61/B2</strain>
    </source>
</reference>
<sequence>MKFNVDGATRGCSGPEGIGGILTNHKREVKVIFSKSIGAADSNLAELLGIMEAIIIFMSSRWRNNQKLVIEYDSSNAVKWINQPHTAPWRMQKWLIQIERMKEKLVGWDVKHVKREANQRADSLANEGVQLQDDILRVYGNDTGDPAQENLDL</sequence>
<dbReference type="PANTHER" id="PTHR33033">
    <property type="entry name" value="POLYNUCLEOTIDYL TRANSFERASE, RIBONUCLEASE H-LIKE SUPERFAMILY PROTEIN-RELATED"/>
    <property type="match status" value="1"/>
</dbReference>
<dbReference type="PROSITE" id="PS50879">
    <property type="entry name" value="RNASE_H_1"/>
    <property type="match status" value="1"/>
</dbReference>
<dbReference type="SUPFAM" id="SSF53098">
    <property type="entry name" value="Ribonuclease H-like"/>
    <property type="match status" value="1"/>
</dbReference>
<organism evidence="2 3">
    <name type="scientific">Theobroma cacao</name>
    <name type="common">Cacao</name>
    <name type="synonym">Cocoa</name>
    <dbReference type="NCBI Taxonomy" id="3641"/>
    <lineage>
        <taxon>Eukaryota</taxon>
        <taxon>Viridiplantae</taxon>
        <taxon>Streptophyta</taxon>
        <taxon>Embryophyta</taxon>
        <taxon>Tracheophyta</taxon>
        <taxon>Spermatophyta</taxon>
        <taxon>Magnoliopsida</taxon>
        <taxon>eudicotyledons</taxon>
        <taxon>Gunneridae</taxon>
        <taxon>Pentapetalae</taxon>
        <taxon>rosids</taxon>
        <taxon>malvids</taxon>
        <taxon>Malvales</taxon>
        <taxon>Malvaceae</taxon>
        <taxon>Byttnerioideae</taxon>
        <taxon>Theobroma</taxon>
    </lineage>
</organism>
<dbReference type="Gene3D" id="3.30.420.10">
    <property type="entry name" value="Ribonuclease H-like superfamily/Ribonuclease H"/>
    <property type="match status" value="1"/>
</dbReference>
<dbReference type="KEGG" id="tcc:108661583"/>
<dbReference type="GO" id="GO:0004523">
    <property type="term" value="F:RNA-DNA hybrid ribonuclease activity"/>
    <property type="evidence" value="ECO:0007669"/>
    <property type="project" value="InterPro"/>
</dbReference>
<evidence type="ECO:0000313" key="3">
    <source>
        <dbReference type="RefSeq" id="XP_017974508.1"/>
    </source>
</evidence>
<dbReference type="AlphaFoldDB" id="A0AB32W3J8"/>
<dbReference type="InterPro" id="IPR044730">
    <property type="entry name" value="RNase_H-like_dom_plant"/>
</dbReference>
<dbReference type="Gramene" id="Tc04v2_t008070.1">
    <property type="protein sequence ID" value="Tc04v2_p008070.1"/>
    <property type="gene ID" value="Tc04v2_g008070"/>
</dbReference>
<dbReference type="InterPro" id="IPR012337">
    <property type="entry name" value="RNaseH-like_sf"/>
</dbReference>
<dbReference type="CDD" id="cd06222">
    <property type="entry name" value="RNase_H_like"/>
    <property type="match status" value="1"/>
</dbReference>
<evidence type="ECO:0000259" key="1">
    <source>
        <dbReference type="PROSITE" id="PS50879"/>
    </source>
</evidence>
<proteinExistence type="predicted"/>
<feature type="domain" description="RNase H type-1" evidence="1">
    <location>
        <begin position="1"/>
        <end position="130"/>
    </location>
</feature>
<dbReference type="GO" id="GO:0003676">
    <property type="term" value="F:nucleic acid binding"/>
    <property type="evidence" value="ECO:0007669"/>
    <property type="project" value="InterPro"/>
</dbReference>